<evidence type="ECO:0000259" key="3">
    <source>
        <dbReference type="Pfam" id="PF14018"/>
    </source>
</evidence>
<keyword evidence="1" id="KW-1133">Transmembrane helix</keyword>
<dbReference type="AlphaFoldDB" id="A0A2G3E4F7"/>
<sequence>MFCSNCGKSIPDGSQFCPECGAKCGVNNGSFVNNAQQAFNNAEQSLHSEFRNIGNEFTGNVNPGQGPLQTNRSLITYIILTIITCGIYGYWFVYKMAQDVNTACEGDGESTAGLVAFILLSIITCGIYAYVWYYKLGNRLAANGPRYGLTFQENGTTVIMWFIFGSLLCGIGALVAMNILIKNTNLICIGYNRAHGYMM</sequence>
<gene>
    <name evidence="4" type="ORF">CSX02_04995</name>
</gene>
<organism evidence="4 5">
    <name type="scientific">Agathobacter ruminis</name>
    <dbReference type="NCBI Taxonomy" id="1712665"/>
    <lineage>
        <taxon>Bacteria</taxon>
        <taxon>Bacillati</taxon>
        <taxon>Bacillota</taxon>
        <taxon>Clostridia</taxon>
        <taxon>Lachnospirales</taxon>
        <taxon>Lachnospiraceae</taxon>
        <taxon>Agathobacter</taxon>
    </lineage>
</organism>
<keyword evidence="1" id="KW-0812">Transmembrane</keyword>
<dbReference type="InterPro" id="IPR026870">
    <property type="entry name" value="Zinc_ribbon_dom"/>
</dbReference>
<reference evidence="4 5" key="1">
    <citation type="submission" date="2017-10" db="EMBL/GenBank/DDBJ databases">
        <title>Resolving the taxonomy of Roseburia spp., Eubacterium rectale and Agathobacter spp. through phylogenomic analysis.</title>
        <authorList>
            <person name="Sheridan P.O."/>
            <person name="Walker A.W."/>
            <person name="Duncan S.H."/>
            <person name="Scott K.P."/>
            <person name="Toole P.W.O."/>
            <person name="Luis P."/>
            <person name="Flint H.J."/>
        </authorList>
    </citation>
    <scope>NUCLEOTIDE SEQUENCE [LARGE SCALE GENOMIC DNA]</scope>
    <source>
        <strain evidence="4 5">JK623</strain>
    </source>
</reference>
<name>A0A2G3E4F7_9FIRM</name>
<dbReference type="Pfam" id="PF14018">
    <property type="entry name" value="DUF4234"/>
    <property type="match status" value="1"/>
</dbReference>
<dbReference type="EMBL" id="PDYG01000018">
    <property type="protein sequence ID" value="PHU38035.1"/>
    <property type="molecule type" value="Genomic_DNA"/>
</dbReference>
<feature type="transmembrane region" description="Helical" evidence="1">
    <location>
        <begin position="114"/>
        <end position="133"/>
    </location>
</feature>
<evidence type="ECO:0008006" key="6">
    <source>
        <dbReference type="Google" id="ProtNLM"/>
    </source>
</evidence>
<comment type="caution">
    <text evidence="4">The sequence shown here is derived from an EMBL/GenBank/DDBJ whole genome shotgun (WGS) entry which is preliminary data.</text>
</comment>
<proteinExistence type="predicted"/>
<feature type="domain" description="Zinc-ribbon" evidence="2">
    <location>
        <begin position="2"/>
        <end position="23"/>
    </location>
</feature>
<reference evidence="4 5" key="2">
    <citation type="submission" date="2017-10" db="EMBL/GenBank/DDBJ databases">
        <authorList>
            <person name="Banno H."/>
            <person name="Chua N.-H."/>
        </authorList>
    </citation>
    <scope>NUCLEOTIDE SEQUENCE [LARGE SCALE GENOMIC DNA]</scope>
    <source>
        <strain evidence="4 5">JK623</strain>
    </source>
</reference>
<accession>A0A2G3E4F7</accession>
<feature type="domain" description="DUF4234" evidence="3">
    <location>
        <begin position="72"/>
        <end position="141"/>
    </location>
</feature>
<evidence type="ECO:0000256" key="1">
    <source>
        <dbReference type="SAM" id="Phobius"/>
    </source>
</evidence>
<keyword evidence="1" id="KW-0472">Membrane</keyword>
<keyword evidence="5" id="KW-1185">Reference proteome</keyword>
<dbReference type="InterPro" id="IPR025328">
    <property type="entry name" value="DUF4234"/>
</dbReference>
<evidence type="ECO:0000313" key="5">
    <source>
        <dbReference type="Proteomes" id="UP000224563"/>
    </source>
</evidence>
<dbReference type="Proteomes" id="UP000224563">
    <property type="component" value="Unassembled WGS sequence"/>
</dbReference>
<feature type="transmembrane region" description="Helical" evidence="1">
    <location>
        <begin position="74"/>
        <end position="93"/>
    </location>
</feature>
<feature type="transmembrane region" description="Helical" evidence="1">
    <location>
        <begin position="158"/>
        <end position="181"/>
    </location>
</feature>
<evidence type="ECO:0000313" key="4">
    <source>
        <dbReference type="EMBL" id="PHU38035.1"/>
    </source>
</evidence>
<dbReference type="Pfam" id="PF13240">
    <property type="entry name" value="Zn_Ribbon_1"/>
    <property type="match status" value="1"/>
</dbReference>
<dbReference type="RefSeq" id="WP_099385843.1">
    <property type="nucleotide sequence ID" value="NZ_JANSWH010000070.1"/>
</dbReference>
<protein>
    <recommendedName>
        <fullName evidence="6">DUF4234 domain-containing protein</fullName>
    </recommendedName>
</protein>
<evidence type="ECO:0000259" key="2">
    <source>
        <dbReference type="Pfam" id="PF13240"/>
    </source>
</evidence>